<evidence type="ECO:0000313" key="3">
    <source>
        <dbReference type="Proteomes" id="UP000280008"/>
    </source>
</evidence>
<gene>
    <name evidence="2" type="ORF">C8E83_1871</name>
</gene>
<dbReference type="EMBL" id="RBKS01000001">
    <property type="protein sequence ID" value="RKR74742.1"/>
    <property type="molecule type" value="Genomic_DNA"/>
</dbReference>
<feature type="transmembrane region" description="Helical" evidence="1">
    <location>
        <begin position="39"/>
        <end position="63"/>
    </location>
</feature>
<dbReference type="AlphaFoldDB" id="A0A495IFF1"/>
<feature type="transmembrane region" description="Helical" evidence="1">
    <location>
        <begin position="7"/>
        <end position="27"/>
    </location>
</feature>
<comment type="caution">
    <text evidence="2">The sequence shown here is derived from an EMBL/GenBank/DDBJ whole genome shotgun (WGS) entry which is preliminary data.</text>
</comment>
<accession>A0A495IFF1</accession>
<name>A0A495IFF1_9MICO</name>
<keyword evidence="1" id="KW-0472">Membrane</keyword>
<keyword evidence="1" id="KW-1133">Transmembrane helix</keyword>
<dbReference type="Proteomes" id="UP000280008">
    <property type="component" value="Unassembled WGS sequence"/>
</dbReference>
<keyword evidence="3" id="KW-1185">Reference proteome</keyword>
<dbReference type="RefSeq" id="WP_121369600.1">
    <property type="nucleotide sequence ID" value="NZ_RBKS01000001.1"/>
</dbReference>
<keyword evidence="1" id="KW-0812">Transmembrane</keyword>
<organism evidence="2 3">
    <name type="scientific">Frondihabitans australicus</name>
    <dbReference type="NCBI Taxonomy" id="386892"/>
    <lineage>
        <taxon>Bacteria</taxon>
        <taxon>Bacillati</taxon>
        <taxon>Actinomycetota</taxon>
        <taxon>Actinomycetes</taxon>
        <taxon>Micrococcales</taxon>
        <taxon>Microbacteriaceae</taxon>
        <taxon>Frondihabitans</taxon>
    </lineage>
</organism>
<evidence type="ECO:0000256" key="1">
    <source>
        <dbReference type="SAM" id="Phobius"/>
    </source>
</evidence>
<evidence type="ECO:0000313" key="2">
    <source>
        <dbReference type="EMBL" id="RKR74742.1"/>
    </source>
</evidence>
<proteinExistence type="predicted"/>
<sequence length="79" mass="8569">MRNRVNAYSILLGLGLVTFALVAPIAMVDVHRPDLAVLASLFGIAGAYMLLLQVRAFGVALAARSRRRRAPRIALLLAR</sequence>
<reference evidence="2 3" key="1">
    <citation type="submission" date="2018-10" db="EMBL/GenBank/DDBJ databases">
        <title>Sequencing the genomes of 1000 actinobacteria strains.</title>
        <authorList>
            <person name="Klenk H.-P."/>
        </authorList>
    </citation>
    <scope>NUCLEOTIDE SEQUENCE [LARGE SCALE GENOMIC DNA]</scope>
    <source>
        <strain evidence="2 3">DSM 17894</strain>
    </source>
</reference>
<protein>
    <submittedName>
        <fullName evidence="2">Uncharacterized protein</fullName>
    </submittedName>
</protein>